<dbReference type="EMBL" id="BKCJ010000597">
    <property type="protein sequence ID" value="GEU34616.1"/>
    <property type="molecule type" value="Genomic_DNA"/>
</dbReference>
<dbReference type="PANTHER" id="PTHR11439">
    <property type="entry name" value="GAG-POL-RELATED RETROTRANSPOSON"/>
    <property type="match status" value="1"/>
</dbReference>
<feature type="region of interest" description="Disordered" evidence="1">
    <location>
        <begin position="701"/>
        <end position="720"/>
    </location>
</feature>
<dbReference type="InterPro" id="IPR003903">
    <property type="entry name" value="UIM_dom"/>
</dbReference>
<feature type="region of interest" description="Disordered" evidence="1">
    <location>
        <begin position="410"/>
        <end position="488"/>
    </location>
</feature>
<dbReference type="Pfam" id="PF07727">
    <property type="entry name" value="RVT_2"/>
    <property type="match status" value="1"/>
</dbReference>
<gene>
    <name evidence="3" type="ORF">Tci_006594</name>
</gene>
<reference evidence="3" key="1">
    <citation type="journal article" date="2019" name="Sci. Rep.">
        <title>Draft genome of Tanacetum cinerariifolium, the natural source of mosquito coil.</title>
        <authorList>
            <person name="Yamashiro T."/>
            <person name="Shiraishi A."/>
            <person name="Satake H."/>
            <person name="Nakayama K."/>
        </authorList>
    </citation>
    <scope>NUCLEOTIDE SEQUENCE</scope>
</reference>
<evidence type="ECO:0000256" key="1">
    <source>
        <dbReference type="SAM" id="MobiDB-lite"/>
    </source>
</evidence>
<feature type="compositionally biased region" description="Polar residues" evidence="1">
    <location>
        <begin position="898"/>
        <end position="912"/>
    </location>
</feature>
<feature type="domain" description="Reverse transcriptase Ty1/copia-type" evidence="2">
    <location>
        <begin position="3"/>
        <end position="86"/>
    </location>
</feature>
<protein>
    <submittedName>
        <fullName evidence="3">Retrovirus-related Pol polyprotein from transposon TNT 1-94</fullName>
    </submittedName>
</protein>
<feature type="compositionally biased region" description="Pro residues" evidence="1">
    <location>
        <begin position="847"/>
        <end position="860"/>
    </location>
</feature>
<evidence type="ECO:0000313" key="3">
    <source>
        <dbReference type="EMBL" id="GEU34616.1"/>
    </source>
</evidence>
<comment type="caution">
    <text evidence="3">The sequence shown here is derived from an EMBL/GenBank/DDBJ whole genome shotgun (WGS) entry which is preliminary data.</text>
</comment>
<dbReference type="PANTHER" id="PTHR11439:SF483">
    <property type="entry name" value="PEPTIDE SYNTHASE GLIP-LIKE, PUTATIVE (AFU_ORTHOLOGUE AFUA_3G12920)-RELATED"/>
    <property type="match status" value="1"/>
</dbReference>
<feature type="region of interest" description="Disordered" evidence="1">
    <location>
        <begin position="897"/>
        <end position="935"/>
    </location>
</feature>
<accession>A0A6L2JCI8</accession>
<feature type="region of interest" description="Disordered" evidence="1">
    <location>
        <begin position="621"/>
        <end position="651"/>
    </location>
</feature>
<feature type="region of interest" description="Disordered" evidence="1">
    <location>
        <begin position="832"/>
        <end position="878"/>
    </location>
</feature>
<organism evidence="3">
    <name type="scientific">Tanacetum cinerariifolium</name>
    <name type="common">Dalmatian daisy</name>
    <name type="synonym">Chrysanthemum cinerariifolium</name>
    <dbReference type="NCBI Taxonomy" id="118510"/>
    <lineage>
        <taxon>Eukaryota</taxon>
        <taxon>Viridiplantae</taxon>
        <taxon>Streptophyta</taxon>
        <taxon>Embryophyta</taxon>
        <taxon>Tracheophyta</taxon>
        <taxon>Spermatophyta</taxon>
        <taxon>Magnoliopsida</taxon>
        <taxon>eudicotyledons</taxon>
        <taxon>Gunneridae</taxon>
        <taxon>Pentapetalae</taxon>
        <taxon>asterids</taxon>
        <taxon>campanulids</taxon>
        <taxon>Asterales</taxon>
        <taxon>Asteraceae</taxon>
        <taxon>Asteroideae</taxon>
        <taxon>Anthemideae</taxon>
        <taxon>Anthemidinae</taxon>
        <taxon>Tanacetum</taxon>
    </lineage>
</organism>
<evidence type="ECO:0000259" key="2">
    <source>
        <dbReference type="Pfam" id="PF07727"/>
    </source>
</evidence>
<dbReference type="AlphaFoldDB" id="A0A6L2JCI8"/>
<feature type="compositionally biased region" description="Low complexity" evidence="1">
    <location>
        <begin position="861"/>
        <end position="878"/>
    </location>
</feature>
<name>A0A6L2JCI8_TANCI</name>
<dbReference type="PROSITE" id="PS50330">
    <property type="entry name" value="UIM"/>
    <property type="match status" value="1"/>
</dbReference>
<feature type="compositionally biased region" description="Basic and acidic residues" evidence="1">
    <location>
        <begin position="464"/>
        <end position="488"/>
    </location>
</feature>
<feature type="compositionally biased region" description="Polar residues" evidence="1">
    <location>
        <begin position="701"/>
        <end position="713"/>
    </location>
</feature>
<dbReference type="InterPro" id="IPR013103">
    <property type="entry name" value="RVT_2"/>
</dbReference>
<proteinExistence type="predicted"/>
<sequence>MIITLKWIYKVRLDKYSDVLNNKARLVAKGYRQEEGIDLEESFAPVACIEAIRIFIANATSKNITIYQMDVKTTFLNGKLNEEVYKFKMESYDPADTPMVDRLKLDEDPLGIPVDQTRFYSMAGSLMYLTTSRPDLVFAGLWYLKDTTMALTAYADADHAGCQDTRRNTMADINIPVNDAPAEQAHAVAPPTRTNDQILAFTSSSTIPAIYIQQFWDTICFNSSTGLYSCQLDEQCFNLHKDVLRDALDITPTNDNKPYVAPPSSDTVIKYVNTMGYLSTLRNILPMSAKTPCASDSLGIIHRSNIDYAERIYEEFVQSIQTFLTDRKNLATASCGKKKTTHLLIPNVRFTKLIIHHLKPKQNIHPRTGLPLYYSYDENVLNTVRFVGKDGREIFEHVAKYQQYMDAEHGKAEEGGATESLKATKGTKPKAAKATKPGGDNASMLTSTQPPKPKPAPTQPAKYVPEKKQKLVKETPDEPSPAKDQRVDYKRSKGGLVGKIRKPRSPLKLVDEPSAEDVPVEEPAYNEEANLQRALEVSLKEQAERTQGPACPVVVDEQVAHDLLTLLSPKNKSLVDQFIFQRRTLMLTKAFGDAESPFLDAELPLTDSEIESDNVASKIDIGDQDEGEAGPNPNDHDEGQAGPNPDENLKLPSEDLVIPEEPASSTRIMSSLQNLEKNLASQINTSSVPPITTPVIDLTTSQSGSPLPSSTKTILPPPPQPQQSIADLTLVKRIDELEQHMANLLQYNLALEESKAVNEIVTDVVDWAMQAPLRACFIDLPAVDMKEILQQRMFEDKSYEAHEDHKKLYDALEKSLERDYSDQLLLDLEEACQKKRKRRNVPRTPSGSPPPQPPPPPPPAGASGAPGSEALSLSKSAASAPQSMAWTISDTRYESAGVSGTQELSPTYSLIQDDSIPDEPERPKTPEPAWTIPSSTVSDVENNWATTLDSAYETPAENSLLAKTRDMTNFLNWYCRQVNKTMLTPADLDGQAYEVVNAFYPYVIHFQFQTKECHKMLIDQVNWTNLEGDQVRIDVNRPLPLGGSPEQIWIDDVCTYDISVKYGISHWWFNQKKFYIDRHASPSRRKEVRSTIRILSVVRIKAYSRYSDFEDLNLQGHIDHLPGSDKWMLFTAVKLWTRNLVIRQWVEDFHLVVFPVNNNERKIMRFNEIYKFSDSTLTRILEELAYIVKELKIKRLNPGMNTRFWTQKDVTKSKEFIAAIERRLKTRRIYQNLECFVGGRIRDIDYRLL</sequence>